<evidence type="ECO:0000256" key="1">
    <source>
        <dbReference type="SAM" id="Phobius"/>
    </source>
</evidence>
<accession>A0A0P8X3R8</accession>
<dbReference type="STRING" id="36849.OXPF_06770"/>
<feature type="transmembrane region" description="Helical" evidence="1">
    <location>
        <begin position="79"/>
        <end position="96"/>
    </location>
</feature>
<keyword evidence="1" id="KW-1133">Transmembrane helix</keyword>
<feature type="transmembrane region" description="Helical" evidence="1">
    <location>
        <begin position="156"/>
        <end position="174"/>
    </location>
</feature>
<keyword evidence="1" id="KW-0472">Membrane</keyword>
<feature type="transmembrane region" description="Helical" evidence="1">
    <location>
        <begin position="254"/>
        <end position="273"/>
    </location>
</feature>
<dbReference type="InterPro" id="IPR036259">
    <property type="entry name" value="MFS_trans_sf"/>
</dbReference>
<name>A0A0P8X3R8_9CLOT</name>
<feature type="transmembrane region" description="Helical" evidence="1">
    <location>
        <begin position="12"/>
        <end position="31"/>
    </location>
</feature>
<feature type="transmembrane region" description="Helical" evidence="1">
    <location>
        <begin position="43"/>
        <end position="67"/>
    </location>
</feature>
<evidence type="ECO:0000313" key="3">
    <source>
        <dbReference type="Proteomes" id="UP000050326"/>
    </source>
</evidence>
<dbReference type="Pfam" id="PF13347">
    <property type="entry name" value="MFS_2"/>
    <property type="match status" value="1"/>
</dbReference>
<feature type="transmembrane region" description="Helical" evidence="1">
    <location>
        <begin position="279"/>
        <end position="298"/>
    </location>
</feature>
<dbReference type="SUPFAM" id="SSF103473">
    <property type="entry name" value="MFS general substrate transporter"/>
    <property type="match status" value="1"/>
</dbReference>
<protein>
    <submittedName>
        <fullName evidence="2">Putative symporter YjmB</fullName>
    </submittedName>
</protein>
<dbReference type="PANTHER" id="PTHR11328">
    <property type="entry name" value="MAJOR FACILITATOR SUPERFAMILY DOMAIN-CONTAINING PROTEIN"/>
    <property type="match status" value="1"/>
</dbReference>
<reference evidence="2 3" key="1">
    <citation type="submission" date="2015-09" db="EMBL/GenBank/DDBJ databases">
        <title>Genome sequence of Oxobacter pfennigii DSM 3222.</title>
        <authorList>
            <person name="Poehlein A."/>
            <person name="Bengelsdorf F.R."/>
            <person name="Schiel-Bengelsdorf B."/>
            <person name="Duerre P."/>
            <person name="Daniel R."/>
        </authorList>
    </citation>
    <scope>NUCLEOTIDE SEQUENCE [LARGE SCALE GENOMIC DNA]</scope>
    <source>
        <strain evidence="2 3">DSM 3222</strain>
    </source>
</reference>
<sequence>MKKPLSNALKTFYGVGDLGFSLMVSVGMYLQTYFLTDIAGFNLAMVALIVTIPSTFDAIFSPVYGAIIDAVKPMKWGKLRSWLIVTPPIVVVLMALQYSKIGPDNVAAIIMIVSAIVARPLFNTPWVANVALIPLLASTPQEKVLLSSRRGFWTNLSRVFFSYIGTPLAIFFGSVTGSPVLGYTILQTLMAMCMWGGYFIHFRMTEGYEELPSKDVPAETTKTAVKKKEKASIGDILRNLFQNPPLIFLMIADYGRYMATFVVSASVAYYFTYVAENMALMPFFMLVTSISAVLGSLATPTLNKKFNTRTTTIISAFAAGAFLVVAKLLGLQTYMFILAFFFGQFFIGVLTSTLVALYSDTIVYGEWKTGQNTAGFIMGLMNLPLKIGSLTRGIVMSVALASIGFVAKMTPTPALKAGLINVLALLPAIGLLFTGAVLLLGFHLTEAKVKEMTEEINARKQGAVD</sequence>
<dbReference type="GO" id="GO:0005886">
    <property type="term" value="C:plasma membrane"/>
    <property type="evidence" value="ECO:0007669"/>
    <property type="project" value="TreeGrafter"/>
</dbReference>
<dbReference type="InterPro" id="IPR039672">
    <property type="entry name" value="MFS_2"/>
</dbReference>
<evidence type="ECO:0000313" key="2">
    <source>
        <dbReference type="EMBL" id="KPU45444.1"/>
    </source>
</evidence>
<dbReference type="GO" id="GO:0015293">
    <property type="term" value="F:symporter activity"/>
    <property type="evidence" value="ECO:0007669"/>
    <property type="project" value="InterPro"/>
</dbReference>
<dbReference type="OrthoDB" id="9764596at2"/>
<feature type="transmembrane region" description="Helical" evidence="1">
    <location>
        <begin position="310"/>
        <end position="329"/>
    </location>
</feature>
<keyword evidence="3" id="KW-1185">Reference proteome</keyword>
<keyword evidence="1" id="KW-0812">Transmembrane</keyword>
<comment type="caution">
    <text evidence="2">The sequence shown here is derived from an EMBL/GenBank/DDBJ whole genome shotgun (WGS) entry which is preliminary data.</text>
</comment>
<feature type="transmembrane region" description="Helical" evidence="1">
    <location>
        <begin position="108"/>
        <end position="136"/>
    </location>
</feature>
<proteinExistence type="predicted"/>
<dbReference type="RefSeq" id="WP_054873795.1">
    <property type="nucleotide sequence ID" value="NZ_LKET01000021.1"/>
</dbReference>
<dbReference type="PANTHER" id="PTHR11328:SF24">
    <property type="entry name" value="MAJOR FACILITATOR SUPERFAMILY (MFS) PROFILE DOMAIN-CONTAINING PROTEIN"/>
    <property type="match status" value="1"/>
</dbReference>
<feature type="transmembrane region" description="Helical" evidence="1">
    <location>
        <begin position="180"/>
        <end position="200"/>
    </location>
</feature>
<feature type="transmembrane region" description="Helical" evidence="1">
    <location>
        <begin position="419"/>
        <end position="442"/>
    </location>
</feature>
<dbReference type="AlphaFoldDB" id="A0A0P8X3R8"/>
<feature type="transmembrane region" description="Helical" evidence="1">
    <location>
        <begin position="387"/>
        <end position="407"/>
    </location>
</feature>
<dbReference type="Gene3D" id="1.20.1250.20">
    <property type="entry name" value="MFS general substrate transporter like domains"/>
    <property type="match status" value="1"/>
</dbReference>
<dbReference type="GO" id="GO:0008643">
    <property type="term" value="P:carbohydrate transport"/>
    <property type="evidence" value="ECO:0007669"/>
    <property type="project" value="InterPro"/>
</dbReference>
<dbReference type="EMBL" id="LKET01000021">
    <property type="protein sequence ID" value="KPU45444.1"/>
    <property type="molecule type" value="Genomic_DNA"/>
</dbReference>
<organism evidence="2 3">
    <name type="scientific">Oxobacter pfennigii</name>
    <dbReference type="NCBI Taxonomy" id="36849"/>
    <lineage>
        <taxon>Bacteria</taxon>
        <taxon>Bacillati</taxon>
        <taxon>Bacillota</taxon>
        <taxon>Clostridia</taxon>
        <taxon>Eubacteriales</taxon>
        <taxon>Clostridiaceae</taxon>
        <taxon>Oxobacter</taxon>
    </lineage>
</organism>
<dbReference type="PATRIC" id="fig|36849.3.peg.727"/>
<feature type="transmembrane region" description="Helical" evidence="1">
    <location>
        <begin position="335"/>
        <end position="358"/>
    </location>
</feature>
<gene>
    <name evidence="2" type="primary">yjmB_3</name>
    <name evidence="2" type="ORF">OXPF_06770</name>
</gene>
<dbReference type="Proteomes" id="UP000050326">
    <property type="component" value="Unassembled WGS sequence"/>
</dbReference>